<dbReference type="InParanoid" id="A0A200PRE2"/>
<name>A0A200PRE2_MACCD</name>
<sequence>MFNDSFSAWSGGLGLRQGEDDTYDIFDPQFIHNKMGHKHIWHVGPWQTSGLSEENMVAFRNGCSWKLDVYSNGFYHPGSMMMDMGVWIILVISDSKFEISATESVTNIRKNLNLDA</sequence>
<keyword evidence="2" id="KW-1185">Reference proteome</keyword>
<organism evidence="1 2">
    <name type="scientific">Macleaya cordata</name>
    <name type="common">Five-seeded plume-poppy</name>
    <name type="synonym">Bocconia cordata</name>
    <dbReference type="NCBI Taxonomy" id="56857"/>
    <lineage>
        <taxon>Eukaryota</taxon>
        <taxon>Viridiplantae</taxon>
        <taxon>Streptophyta</taxon>
        <taxon>Embryophyta</taxon>
        <taxon>Tracheophyta</taxon>
        <taxon>Spermatophyta</taxon>
        <taxon>Magnoliopsida</taxon>
        <taxon>Ranunculales</taxon>
        <taxon>Papaveraceae</taxon>
        <taxon>Papaveroideae</taxon>
        <taxon>Macleaya</taxon>
    </lineage>
</organism>
<protein>
    <submittedName>
        <fullName evidence="1">Uncharacterized protein</fullName>
    </submittedName>
</protein>
<dbReference type="Proteomes" id="UP000195402">
    <property type="component" value="Unassembled WGS sequence"/>
</dbReference>
<dbReference type="OrthoDB" id="1611471at2759"/>
<reference evidence="1 2" key="1">
    <citation type="journal article" date="2017" name="Mol. Plant">
        <title>The Genome of Medicinal Plant Macleaya cordata Provides New Insights into Benzylisoquinoline Alkaloids Metabolism.</title>
        <authorList>
            <person name="Liu X."/>
            <person name="Liu Y."/>
            <person name="Huang P."/>
            <person name="Ma Y."/>
            <person name="Qing Z."/>
            <person name="Tang Q."/>
            <person name="Cao H."/>
            <person name="Cheng P."/>
            <person name="Zheng Y."/>
            <person name="Yuan Z."/>
            <person name="Zhou Y."/>
            <person name="Liu J."/>
            <person name="Tang Z."/>
            <person name="Zhuo Y."/>
            <person name="Zhang Y."/>
            <person name="Yu L."/>
            <person name="Huang J."/>
            <person name="Yang P."/>
            <person name="Peng Q."/>
            <person name="Zhang J."/>
            <person name="Jiang W."/>
            <person name="Zhang Z."/>
            <person name="Lin K."/>
            <person name="Ro D.K."/>
            <person name="Chen X."/>
            <person name="Xiong X."/>
            <person name="Shang Y."/>
            <person name="Huang S."/>
            <person name="Zeng J."/>
        </authorList>
    </citation>
    <scope>NUCLEOTIDE SEQUENCE [LARGE SCALE GENOMIC DNA]</scope>
    <source>
        <strain evidence="2">cv. BLH2017</strain>
        <tissue evidence="1">Root</tissue>
    </source>
</reference>
<evidence type="ECO:0000313" key="2">
    <source>
        <dbReference type="Proteomes" id="UP000195402"/>
    </source>
</evidence>
<accession>A0A200PRE2</accession>
<proteinExistence type="predicted"/>
<comment type="caution">
    <text evidence="1">The sequence shown here is derived from an EMBL/GenBank/DDBJ whole genome shotgun (WGS) entry which is preliminary data.</text>
</comment>
<dbReference type="EMBL" id="MVGT01004287">
    <property type="protein sequence ID" value="OVA00772.1"/>
    <property type="molecule type" value="Genomic_DNA"/>
</dbReference>
<gene>
    <name evidence="1" type="ORF">BVC80_9083g68</name>
</gene>
<dbReference type="AlphaFoldDB" id="A0A200PRE2"/>
<evidence type="ECO:0000313" key="1">
    <source>
        <dbReference type="EMBL" id="OVA00772.1"/>
    </source>
</evidence>